<dbReference type="RefSeq" id="WP_034979081.1">
    <property type="nucleotide sequence ID" value="NZ_FOFI01000007.1"/>
</dbReference>
<dbReference type="Proteomes" id="UP000028623">
    <property type="component" value="Unassembled WGS sequence"/>
</dbReference>
<dbReference type="OrthoDB" id="7069376at2"/>
<proteinExistence type="predicted"/>
<keyword evidence="2" id="KW-1185">Reference proteome</keyword>
<name>A0A085B6M2_9FLAO</name>
<organism evidence="1 2">
    <name type="scientific">Epilithonimonas lactis</name>
    <dbReference type="NCBI Taxonomy" id="421072"/>
    <lineage>
        <taxon>Bacteria</taxon>
        <taxon>Pseudomonadati</taxon>
        <taxon>Bacteroidota</taxon>
        <taxon>Flavobacteriia</taxon>
        <taxon>Flavobacteriales</taxon>
        <taxon>Weeksellaceae</taxon>
        <taxon>Chryseobacterium group</taxon>
        <taxon>Epilithonimonas</taxon>
    </lineage>
</organism>
<comment type="caution">
    <text evidence="1">The sequence shown here is derived from an EMBL/GenBank/DDBJ whole genome shotgun (WGS) entry which is preliminary data.</text>
</comment>
<evidence type="ECO:0000313" key="1">
    <source>
        <dbReference type="EMBL" id="KFC18117.1"/>
    </source>
</evidence>
<sequence length="330" mass="38457">MTKALLYLSISMLFFSCKKVESKQAKKEIPQKIEVKKDTISEKKISFDDFHIYDLYTMENGEGSDIFVSLSDVYMDSITVPPDIIKNQKNIPFAKLKHFELPPFYREKFLKGTKLSENDTLYLYNYKENHLNKFPIKSLKAVANLNFYSSEGEEIYNDDYMIGFQLYEKVDRERSMDTTEYSLAYFGKENPFAEQKLEPVRWKKVNEKDFPVKIVSKLKHGKTYQYKVGNLDCYLQDLTSENEIRERKLVATKGGKVILDKTITKGEGAEFYPLNYVEDDVTNENQWTGNLFKGKPPVVFGFLSQSFGCSAITFLDNSYPELYKDCDNRH</sequence>
<gene>
    <name evidence="1" type="ORF">IO89_18470</name>
</gene>
<dbReference type="eggNOG" id="ENOG5031MXF">
    <property type="taxonomic scope" value="Bacteria"/>
</dbReference>
<dbReference type="EMBL" id="JPLY01000008">
    <property type="protein sequence ID" value="KFC18117.1"/>
    <property type="molecule type" value="Genomic_DNA"/>
</dbReference>
<evidence type="ECO:0000313" key="2">
    <source>
        <dbReference type="Proteomes" id="UP000028623"/>
    </source>
</evidence>
<reference evidence="1 2" key="1">
    <citation type="submission" date="2014-07" db="EMBL/GenBank/DDBJ databases">
        <title>Epilithonimonas lactis LMG 22401 Genome.</title>
        <authorList>
            <person name="Pipes S.E."/>
            <person name="Stropko S.J."/>
        </authorList>
    </citation>
    <scope>NUCLEOTIDE SEQUENCE [LARGE SCALE GENOMIC DNA]</scope>
    <source>
        <strain evidence="1 2">LMG 24401</strain>
    </source>
</reference>
<accession>A0A085B6M2</accession>
<protein>
    <submittedName>
        <fullName evidence="1">Uncharacterized protein</fullName>
    </submittedName>
</protein>
<dbReference type="PROSITE" id="PS51257">
    <property type="entry name" value="PROKAR_LIPOPROTEIN"/>
    <property type="match status" value="1"/>
</dbReference>
<dbReference type="STRING" id="421072.SAMN04488097_3943"/>
<dbReference type="AlphaFoldDB" id="A0A085B6M2"/>